<dbReference type="STRING" id="1265861.BCAMP_02445"/>
<keyword evidence="1" id="KW-0805">Transcription regulation</keyword>
<dbReference type="PRINTS" id="PR00455">
    <property type="entry name" value="HTHTETR"/>
</dbReference>
<keyword evidence="7" id="KW-1185">Reference proteome</keyword>
<dbReference type="PANTHER" id="PTHR30055:SF234">
    <property type="entry name" value="HTH-TYPE TRANSCRIPTIONAL REGULATOR BETI"/>
    <property type="match status" value="1"/>
</dbReference>
<evidence type="ECO:0000313" key="6">
    <source>
        <dbReference type="EMBL" id="EUJ41708.1"/>
    </source>
</evidence>
<sequence>MKITTADIYRESKMVLLESGYDGLTFAELGKRLGVTRPALYKHFTNKDEMITALMVSEMLQISEQLPTDMSASFERLFENLLTVLISFSELHRMMSSLYRIEYEQATSIGDNLDQLKQQHRRFSATVDAIITKGKHIGVFDTGLSTELITQFIMGIIETVDLKSASKEEWLTMLTQLVLYGTSKRT</sequence>
<dbReference type="RefSeq" id="WP_051456809.1">
    <property type="nucleotide sequence ID" value="NZ_AODH01000009.1"/>
</dbReference>
<evidence type="ECO:0000256" key="3">
    <source>
        <dbReference type="ARBA" id="ARBA00023163"/>
    </source>
</evidence>
<evidence type="ECO:0000256" key="4">
    <source>
        <dbReference type="PROSITE-ProRule" id="PRU00335"/>
    </source>
</evidence>
<dbReference type="InterPro" id="IPR009057">
    <property type="entry name" value="Homeodomain-like_sf"/>
</dbReference>
<evidence type="ECO:0000259" key="5">
    <source>
        <dbReference type="PROSITE" id="PS50977"/>
    </source>
</evidence>
<dbReference type="Proteomes" id="UP000019243">
    <property type="component" value="Unassembled WGS sequence"/>
</dbReference>
<comment type="caution">
    <text evidence="6">The sequence shown here is derived from an EMBL/GenBank/DDBJ whole genome shotgun (WGS) entry which is preliminary data.</text>
</comment>
<feature type="domain" description="HTH tetR-type" evidence="5">
    <location>
        <begin position="2"/>
        <end position="62"/>
    </location>
</feature>
<dbReference type="AlphaFoldDB" id="W7D8D2"/>
<protein>
    <submittedName>
        <fullName evidence="6">TetR family transcriptional regulator</fullName>
    </submittedName>
</protein>
<keyword evidence="2 4" id="KW-0238">DNA-binding</keyword>
<dbReference type="SUPFAM" id="SSF48498">
    <property type="entry name" value="Tetracyclin repressor-like, C-terminal domain"/>
    <property type="match status" value="1"/>
</dbReference>
<dbReference type="InterPro" id="IPR001647">
    <property type="entry name" value="HTH_TetR"/>
</dbReference>
<evidence type="ECO:0000256" key="2">
    <source>
        <dbReference type="ARBA" id="ARBA00023125"/>
    </source>
</evidence>
<dbReference type="InterPro" id="IPR050109">
    <property type="entry name" value="HTH-type_TetR-like_transc_reg"/>
</dbReference>
<organism evidence="6 7">
    <name type="scientific">Brochothrix campestris FSL F6-1037</name>
    <dbReference type="NCBI Taxonomy" id="1265861"/>
    <lineage>
        <taxon>Bacteria</taxon>
        <taxon>Bacillati</taxon>
        <taxon>Bacillota</taxon>
        <taxon>Bacilli</taxon>
        <taxon>Bacillales</taxon>
        <taxon>Listeriaceae</taxon>
        <taxon>Brochothrix</taxon>
    </lineage>
</organism>
<proteinExistence type="predicted"/>
<dbReference type="GO" id="GO:0000976">
    <property type="term" value="F:transcription cis-regulatory region binding"/>
    <property type="evidence" value="ECO:0007669"/>
    <property type="project" value="TreeGrafter"/>
</dbReference>
<dbReference type="Gene3D" id="1.10.10.60">
    <property type="entry name" value="Homeodomain-like"/>
    <property type="match status" value="1"/>
</dbReference>
<name>W7D8D2_9LIST</name>
<dbReference type="SUPFAM" id="SSF46689">
    <property type="entry name" value="Homeodomain-like"/>
    <property type="match status" value="1"/>
</dbReference>
<dbReference type="PROSITE" id="PS50977">
    <property type="entry name" value="HTH_TETR_2"/>
    <property type="match status" value="1"/>
</dbReference>
<evidence type="ECO:0000256" key="1">
    <source>
        <dbReference type="ARBA" id="ARBA00023015"/>
    </source>
</evidence>
<accession>W7D8D2</accession>
<dbReference type="InterPro" id="IPR036271">
    <property type="entry name" value="Tet_transcr_reg_TetR-rel_C_sf"/>
</dbReference>
<keyword evidence="3" id="KW-0804">Transcription</keyword>
<dbReference type="PANTHER" id="PTHR30055">
    <property type="entry name" value="HTH-TYPE TRANSCRIPTIONAL REGULATOR RUTR"/>
    <property type="match status" value="1"/>
</dbReference>
<dbReference type="EMBL" id="AODH01000009">
    <property type="protein sequence ID" value="EUJ41708.1"/>
    <property type="molecule type" value="Genomic_DNA"/>
</dbReference>
<dbReference type="OrthoDB" id="9814200at2"/>
<feature type="DNA-binding region" description="H-T-H motif" evidence="4">
    <location>
        <begin position="25"/>
        <end position="44"/>
    </location>
</feature>
<dbReference type="Gene3D" id="1.10.357.10">
    <property type="entry name" value="Tetracycline Repressor, domain 2"/>
    <property type="match status" value="1"/>
</dbReference>
<dbReference type="Pfam" id="PF00440">
    <property type="entry name" value="TetR_N"/>
    <property type="match status" value="1"/>
</dbReference>
<dbReference type="GO" id="GO:0003700">
    <property type="term" value="F:DNA-binding transcription factor activity"/>
    <property type="evidence" value="ECO:0007669"/>
    <property type="project" value="TreeGrafter"/>
</dbReference>
<evidence type="ECO:0000313" key="7">
    <source>
        <dbReference type="Proteomes" id="UP000019243"/>
    </source>
</evidence>
<reference evidence="6 7" key="1">
    <citation type="submission" date="2012-12" db="EMBL/GenBank/DDBJ databases">
        <title>Novel taxa of Listeriaceae from agricultural environments in the United States.</title>
        <authorList>
            <person name="den Bakker H.C."/>
            <person name="Allred A."/>
            <person name="Warchocki S."/>
            <person name="Wright E.M."/>
            <person name="Burrell A."/>
            <person name="Nightingale K.K."/>
            <person name="Kephart D."/>
            <person name="Wiedmann M."/>
        </authorList>
    </citation>
    <scope>NUCLEOTIDE SEQUENCE [LARGE SCALE GENOMIC DNA]</scope>
    <source>
        <strain evidence="6 7">FSL F6-1037</strain>
    </source>
</reference>
<gene>
    <name evidence="6" type="ORF">BCAMP_02445</name>
</gene>